<comment type="caution">
    <text evidence="1">The sequence shown here is derived from an EMBL/GenBank/DDBJ whole genome shotgun (WGS) entry which is preliminary data.</text>
</comment>
<dbReference type="Proteomes" id="UP001211907">
    <property type="component" value="Unassembled WGS sequence"/>
</dbReference>
<keyword evidence="2" id="KW-1185">Reference proteome</keyword>
<name>A0AAD5SVD7_9FUNG</name>
<dbReference type="AlphaFoldDB" id="A0AAD5SVD7"/>
<accession>A0AAD5SVD7</accession>
<gene>
    <name evidence="1" type="ORF">HK100_002445</name>
</gene>
<evidence type="ECO:0000313" key="2">
    <source>
        <dbReference type="Proteomes" id="UP001211907"/>
    </source>
</evidence>
<proteinExistence type="predicted"/>
<organism evidence="1 2">
    <name type="scientific">Physocladia obscura</name>
    <dbReference type="NCBI Taxonomy" id="109957"/>
    <lineage>
        <taxon>Eukaryota</taxon>
        <taxon>Fungi</taxon>
        <taxon>Fungi incertae sedis</taxon>
        <taxon>Chytridiomycota</taxon>
        <taxon>Chytridiomycota incertae sedis</taxon>
        <taxon>Chytridiomycetes</taxon>
        <taxon>Chytridiales</taxon>
        <taxon>Chytriomycetaceae</taxon>
        <taxon>Physocladia</taxon>
    </lineage>
</organism>
<protein>
    <submittedName>
        <fullName evidence="1">Uncharacterized protein</fullName>
    </submittedName>
</protein>
<evidence type="ECO:0000313" key="1">
    <source>
        <dbReference type="EMBL" id="KAJ3112129.1"/>
    </source>
</evidence>
<dbReference type="EMBL" id="JADGJH010001571">
    <property type="protein sequence ID" value="KAJ3112129.1"/>
    <property type="molecule type" value="Genomic_DNA"/>
</dbReference>
<reference evidence="1" key="1">
    <citation type="submission" date="2020-05" db="EMBL/GenBank/DDBJ databases">
        <title>Phylogenomic resolution of chytrid fungi.</title>
        <authorList>
            <person name="Stajich J.E."/>
            <person name="Amses K."/>
            <person name="Simmons R."/>
            <person name="Seto K."/>
            <person name="Myers J."/>
            <person name="Bonds A."/>
            <person name="Quandt C.A."/>
            <person name="Barry K."/>
            <person name="Liu P."/>
            <person name="Grigoriev I."/>
            <person name="Longcore J.E."/>
            <person name="James T.Y."/>
        </authorList>
    </citation>
    <scope>NUCLEOTIDE SEQUENCE</scope>
    <source>
        <strain evidence="1">JEL0513</strain>
    </source>
</reference>
<sequence>MALSPSKSNSLNTQTSAITESDITSKRSFNGSFGTAIHRSNFNAPFTATSNEFVFDADAEDEAMESVQIIFDDELAEVASKTKKPTTNGYKTHSEIEIEVGLDSGNEFEEIIEDDSESVSSCCESEDIPVTKRRWTVSSSHTTPAVAAENEGIVKRPTDELLQELAAFRWVQKYILSNHQTKSHFEKKSGTELFV</sequence>